<protein>
    <submittedName>
        <fullName evidence="1">Uncharacterized protein</fullName>
    </submittedName>
</protein>
<dbReference type="AlphaFoldDB" id="A0AAV4Y2F2"/>
<dbReference type="Proteomes" id="UP001054945">
    <property type="component" value="Unassembled WGS sequence"/>
</dbReference>
<evidence type="ECO:0000313" key="2">
    <source>
        <dbReference type="Proteomes" id="UP001054945"/>
    </source>
</evidence>
<organism evidence="1 2">
    <name type="scientific">Caerostris extrusa</name>
    <name type="common">Bark spider</name>
    <name type="synonym">Caerostris bankana</name>
    <dbReference type="NCBI Taxonomy" id="172846"/>
    <lineage>
        <taxon>Eukaryota</taxon>
        <taxon>Metazoa</taxon>
        <taxon>Ecdysozoa</taxon>
        <taxon>Arthropoda</taxon>
        <taxon>Chelicerata</taxon>
        <taxon>Arachnida</taxon>
        <taxon>Araneae</taxon>
        <taxon>Araneomorphae</taxon>
        <taxon>Entelegynae</taxon>
        <taxon>Araneoidea</taxon>
        <taxon>Araneidae</taxon>
        <taxon>Caerostris</taxon>
    </lineage>
</organism>
<dbReference type="EMBL" id="BPLR01018652">
    <property type="protein sequence ID" value="GIZ01323.1"/>
    <property type="molecule type" value="Genomic_DNA"/>
</dbReference>
<keyword evidence="2" id="KW-1185">Reference proteome</keyword>
<comment type="caution">
    <text evidence="1">The sequence shown here is derived from an EMBL/GenBank/DDBJ whole genome shotgun (WGS) entry which is preliminary data.</text>
</comment>
<sequence length="76" mass="8863">MDGAPIMKGKKERLLFDEVPLHNTPRKLCGKVLKVEHVMQIIFKTVNFMRARGLSHCHFQKVLKSLDVEYGYHKLL</sequence>
<name>A0AAV4Y2F2_CAEEX</name>
<evidence type="ECO:0000313" key="1">
    <source>
        <dbReference type="EMBL" id="GIZ01323.1"/>
    </source>
</evidence>
<accession>A0AAV4Y2F2</accession>
<proteinExistence type="predicted"/>
<reference evidence="1 2" key="1">
    <citation type="submission" date="2021-06" db="EMBL/GenBank/DDBJ databases">
        <title>Caerostris extrusa draft genome.</title>
        <authorList>
            <person name="Kono N."/>
            <person name="Arakawa K."/>
        </authorList>
    </citation>
    <scope>NUCLEOTIDE SEQUENCE [LARGE SCALE GENOMIC DNA]</scope>
</reference>
<gene>
    <name evidence="1" type="ORF">CEXT_85991</name>
</gene>